<dbReference type="EMBL" id="JBHTIZ010000026">
    <property type="protein sequence ID" value="MFD0985014.1"/>
    <property type="molecule type" value="Genomic_DNA"/>
</dbReference>
<dbReference type="SUPFAM" id="SSF48452">
    <property type="entry name" value="TPR-like"/>
    <property type="match status" value="2"/>
</dbReference>
<evidence type="ECO:0000313" key="2">
    <source>
        <dbReference type="EMBL" id="MFD0985014.1"/>
    </source>
</evidence>
<keyword evidence="3" id="KW-1185">Reference proteome</keyword>
<comment type="caution">
    <text evidence="2">The sequence shown here is derived from an EMBL/GenBank/DDBJ whole genome shotgun (WGS) entry which is preliminary data.</text>
</comment>
<evidence type="ECO:0000256" key="1">
    <source>
        <dbReference type="SAM" id="MobiDB-lite"/>
    </source>
</evidence>
<feature type="region of interest" description="Disordered" evidence="1">
    <location>
        <begin position="445"/>
        <end position="493"/>
    </location>
</feature>
<organism evidence="2 3">
    <name type="scientific">Flavobacterium myungsuense</name>
    <dbReference type="NCBI Taxonomy" id="651823"/>
    <lineage>
        <taxon>Bacteria</taxon>
        <taxon>Pseudomonadati</taxon>
        <taxon>Bacteroidota</taxon>
        <taxon>Flavobacteriia</taxon>
        <taxon>Flavobacteriales</taxon>
        <taxon>Flavobacteriaceae</taxon>
        <taxon>Flavobacterium</taxon>
    </lineage>
</organism>
<reference evidence="3" key="1">
    <citation type="journal article" date="2019" name="Int. J. Syst. Evol. Microbiol.">
        <title>The Global Catalogue of Microorganisms (GCM) 10K type strain sequencing project: providing services to taxonomists for standard genome sequencing and annotation.</title>
        <authorList>
            <consortium name="The Broad Institute Genomics Platform"/>
            <consortium name="The Broad Institute Genome Sequencing Center for Infectious Disease"/>
            <person name="Wu L."/>
            <person name="Ma J."/>
        </authorList>
    </citation>
    <scope>NUCLEOTIDE SEQUENCE [LARGE SCALE GENOMIC DNA]</scope>
    <source>
        <strain evidence="3">CECT 7649</strain>
    </source>
</reference>
<gene>
    <name evidence="2" type="ORF">ACFQ0S_11070</name>
</gene>
<dbReference type="RefSeq" id="WP_379757657.1">
    <property type="nucleotide sequence ID" value="NZ_JBHSYB010000027.1"/>
</dbReference>
<dbReference type="Proteomes" id="UP001597051">
    <property type="component" value="Unassembled WGS sequence"/>
</dbReference>
<dbReference type="InterPro" id="IPR011990">
    <property type="entry name" value="TPR-like_helical_dom_sf"/>
</dbReference>
<protein>
    <submittedName>
        <fullName evidence="2">Gliding motility protein</fullName>
    </submittedName>
</protein>
<sequence>MKTTSLKYYSVLIVIVLLIACSTKKDTFLSRNSHALSTEYNILYNGGVALDKGILDLKAQYKDNFWERLPIERMQINKEAILPGQTAANPNFERAETKAIKAIQKHSMNIAGSERNPQIDEAHLMLGKARYYDQRFVPALEAFNYILYKYPNSDKIYEAKVWREKTNIRMDNDALAVKNLNKLLKEIKFKDQIFADANAILSQAFLNLEQKDSAIAKLKLAKAFTKQKEEKARYHFILGQLYEELGYKDSAFAEFQAIIEMKRKAAKQYVIQAHAKQAQQFDFEKGDTVAFLKNFNYLLKDRENRPFLDVLNHQLALFYDKRNKHDIAKKYYNSSLKTKSQDQYLVASNYRNIADIYFKKAKYVTAGKYFDSTLVELNARSREFKAIKKKRENLVDVIKYEGVATRNDSIINVYFLSDKEKVTYYENYIIQLKKEEEAKKLLKEKEEKQNENQAGLEGQDPVDSNGRALSRNKSEPERNALAPPSDRSTSKSFSQSNFYFYNPTTVAFGKNEFRKKWGNRPLKENWRLSSATAIKENTNDEDVAQDSIAENSKVDKIEEKYIPDFYIKQLPKSQTEIDSIAKERNFAYYQLGSIYKEKFKEYKLAANKYEQLLLNKPEERLVLPSMYNLFKIYEIIDVEKALAMKNRIISQFPNSRYAQIIGKTEAATADLTETPSENYNRLYKLVESGDYKTVLSESEKAINQYTGEEVVPKFELLRAFMIGRIKGLDEFKKALNFVALNYPNDDEGKRSELLLATDVPKFESLRFYQAKPLGWKILYKANGLEDKNTIQLQDKIKKFITDRDFAKIKMSFDLYTTDKNFIVIHGMKTEEYANGIASILKEFKEYKVQDKAYIISSDNYKIVQIKKNFEEYLNTDPLAPVVPVPVEQSQRSNPNPNSNLNPIQNPDLNQFNPDEGNIPPPEMGEQDALEGDDSILNMLPPSVPEDEIDPSQEIPAIPKP</sequence>
<dbReference type="Gene3D" id="1.25.40.10">
    <property type="entry name" value="Tetratricopeptide repeat domain"/>
    <property type="match status" value="3"/>
</dbReference>
<name>A0ABW3J3Y3_9FLAO</name>
<accession>A0ABW3J3Y3</accession>
<feature type="compositionally biased region" description="Low complexity" evidence="1">
    <location>
        <begin position="888"/>
        <end position="906"/>
    </location>
</feature>
<dbReference type="PROSITE" id="PS51257">
    <property type="entry name" value="PROKAR_LIPOPROTEIN"/>
    <property type="match status" value="1"/>
</dbReference>
<feature type="compositionally biased region" description="Acidic residues" evidence="1">
    <location>
        <begin position="924"/>
        <end position="933"/>
    </location>
</feature>
<proteinExistence type="predicted"/>
<evidence type="ECO:0000313" key="3">
    <source>
        <dbReference type="Proteomes" id="UP001597051"/>
    </source>
</evidence>
<feature type="region of interest" description="Disordered" evidence="1">
    <location>
        <begin position="886"/>
        <end position="960"/>
    </location>
</feature>